<accession>A0AAD6XY23</accession>
<dbReference type="AlphaFoldDB" id="A0AAD6XY23"/>
<dbReference type="EMBL" id="JARJCW010000124">
    <property type="protein sequence ID" value="KAJ7192130.1"/>
    <property type="molecule type" value="Genomic_DNA"/>
</dbReference>
<protein>
    <submittedName>
        <fullName evidence="2">Uncharacterized protein</fullName>
    </submittedName>
</protein>
<organism evidence="2 3">
    <name type="scientific">Mycena pura</name>
    <dbReference type="NCBI Taxonomy" id="153505"/>
    <lineage>
        <taxon>Eukaryota</taxon>
        <taxon>Fungi</taxon>
        <taxon>Dikarya</taxon>
        <taxon>Basidiomycota</taxon>
        <taxon>Agaricomycotina</taxon>
        <taxon>Agaricomycetes</taxon>
        <taxon>Agaricomycetidae</taxon>
        <taxon>Agaricales</taxon>
        <taxon>Marasmiineae</taxon>
        <taxon>Mycenaceae</taxon>
        <taxon>Mycena</taxon>
    </lineage>
</organism>
<feature type="region of interest" description="Disordered" evidence="1">
    <location>
        <begin position="680"/>
        <end position="700"/>
    </location>
</feature>
<sequence length="700" mass="74408">MPLIGPERNARNQFVLSAVRRPVIQDGKEPQCLNLGYGGDDRKQEQCKIEYNWLAFNEWGIICCGLMERNRSGEDRGSSRMECETQKILCSALSTRSHDSGYLRFTADKSMRVFAFFHPISALDVARNIPQYARTLGRLRLVPSRAQQVTATDNQGQNVDRFMPWVLILGYLIPCTPCDTLDTCLHARITRGCLLLPPRRVTSPTPHPPALALASGASQEVGVPRLNVDSDTPPLKPPVSRTPHPPALALASGASQEVGVPQRISPYALTRAALYMLQFSFAATTLLSRKNAAAGLTSTSEMCRSSFSPHMCQRSKCVRAATDHGCPAAVASEKRRAATCSQRAAVNGQRIAVADVAGGACGGQTRVASSETQEAGERGRRQACVPDGKGCVLRGACTCAGRRGTRARARGRRVADEGSGKREAVGVWRQQLEAVGNEPREVGRMAAAAAELAKIITTEAVLAGASVAAPAQHYVDIQPNGRVSGSTMRTRAVHGGRGTRDRRQAICVADGGVLANGREICATLADGTGCTLSGGDEAREDHGVDGSASAHDKAHEDAEAESQITAYLNVGAARGGWREDESTAATLRATAGALLFHLFDYGYLFLLAVPLLLLSFVPTGDAKTPFPACGLGSPVAVDGTLHQPETEAYAVSRSTAALAAPQYAHLAAFWHRHGSALSQAHSSSSHGANGKEAPNAIRCH</sequence>
<feature type="region of interest" description="Disordered" evidence="1">
    <location>
        <begin position="536"/>
        <end position="556"/>
    </location>
</feature>
<name>A0AAD6XY23_9AGAR</name>
<dbReference type="Proteomes" id="UP001219525">
    <property type="component" value="Unassembled WGS sequence"/>
</dbReference>
<reference evidence="2" key="1">
    <citation type="submission" date="2023-03" db="EMBL/GenBank/DDBJ databases">
        <title>Massive genome expansion in bonnet fungi (Mycena s.s.) driven by repeated elements and novel gene families across ecological guilds.</title>
        <authorList>
            <consortium name="Lawrence Berkeley National Laboratory"/>
            <person name="Harder C.B."/>
            <person name="Miyauchi S."/>
            <person name="Viragh M."/>
            <person name="Kuo A."/>
            <person name="Thoen E."/>
            <person name="Andreopoulos B."/>
            <person name="Lu D."/>
            <person name="Skrede I."/>
            <person name="Drula E."/>
            <person name="Henrissat B."/>
            <person name="Morin E."/>
            <person name="Kohler A."/>
            <person name="Barry K."/>
            <person name="LaButti K."/>
            <person name="Morin E."/>
            <person name="Salamov A."/>
            <person name="Lipzen A."/>
            <person name="Mereny Z."/>
            <person name="Hegedus B."/>
            <person name="Baldrian P."/>
            <person name="Stursova M."/>
            <person name="Weitz H."/>
            <person name="Taylor A."/>
            <person name="Grigoriev I.V."/>
            <person name="Nagy L.G."/>
            <person name="Martin F."/>
            <person name="Kauserud H."/>
        </authorList>
    </citation>
    <scope>NUCLEOTIDE SEQUENCE</scope>
    <source>
        <strain evidence="2">9144</strain>
    </source>
</reference>
<evidence type="ECO:0000313" key="3">
    <source>
        <dbReference type="Proteomes" id="UP001219525"/>
    </source>
</evidence>
<evidence type="ECO:0000313" key="2">
    <source>
        <dbReference type="EMBL" id="KAJ7192130.1"/>
    </source>
</evidence>
<feature type="compositionally biased region" description="Low complexity" evidence="1">
    <location>
        <begin position="680"/>
        <end position="690"/>
    </location>
</feature>
<comment type="caution">
    <text evidence="2">The sequence shown here is derived from an EMBL/GenBank/DDBJ whole genome shotgun (WGS) entry which is preliminary data.</text>
</comment>
<proteinExistence type="predicted"/>
<gene>
    <name evidence="2" type="ORF">GGX14DRAFT_596419</name>
</gene>
<keyword evidence="3" id="KW-1185">Reference proteome</keyword>
<evidence type="ECO:0000256" key="1">
    <source>
        <dbReference type="SAM" id="MobiDB-lite"/>
    </source>
</evidence>